<dbReference type="Proteomes" id="UP000522313">
    <property type="component" value="Unassembled WGS sequence"/>
</dbReference>
<evidence type="ECO:0000259" key="1">
    <source>
        <dbReference type="PROSITE" id="PS51277"/>
    </source>
</evidence>
<proteinExistence type="predicted"/>
<reference evidence="2 3" key="2">
    <citation type="submission" date="2020-08" db="EMBL/GenBank/DDBJ databases">
        <authorList>
            <person name="Partida-Martinez L."/>
            <person name="Huntemann M."/>
            <person name="Clum A."/>
            <person name="Wang J."/>
            <person name="Palaniappan K."/>
            <person name="Ritter S."/>
            <person name="Chen I.-M."/>
            <person name="Stamatis D."/>
            <person name="Reddy T."/>
            <person name="O'Malley R."/>
            <person name="Daum C."/>
            <person name="Shapiro N."/>
            <person name="Ivanova N."/>
            <person name="Kyrpides N."/>
            <person name="Woyke T."/>
        </authorList>
    </citation>
    <scope>NUCLEOTIDE SEQUENCE [LARGE SCALE GENOMIC DNA]</scope>
    <source>
        <strain evidence="2 3">AS3.13</strain>
    </source>
</reference>
<dbReference type="RefSeq" id="WP_184504186.1">
    <property type="nucleotide sequence ID" value="NZ_JACHBT010000003.1"/>
</dbReference>
<dbReference type="PROSITE" id="PS51277">
    <property type="entry name" value="BURP"/>
    <property type="match status" value="1"/>
</dbReference>
<comment type="caution">
    <text evidence="2">The sequence shown here is derived from an EMBL/GenBank/DDBJ whole genome shotgun (WGS) entry which is preliminary data.</text>
</comment>
<evidence type="ECO:0000313" key="3">
    <source>
        <dbReference type="Proteomes" id="UP000522313"/>
    </source>
</evidence>
<name>A0A7X0JAL1_9SPHN</name>
<protein>
    <recommendedName>
        <fullName evidence="1">BURP domain-containing protein</fullName>
    </recommendedName>
</protein>
<accession>A0A7X0JAL1</accession>
<evidence type="ECO:0000313" key="2">
    <source>
        <dbReference type="EMBL" id="MBB6503775.1"/>
    </source>
</evidence>
<sequence>MRKLLLLTVALLTPGTAAEAKKKPHDIWEVSRSSDPITGATSCIVAPFDRAAGMSFTRSGTLYPFVENSSTHGVLVGVSSGGKWRMPTGTIIWRVDDRPFRTISPGDGPVTPLSMPAGATAAMQTLVEQQQRIIAAATSTSTAAAGYTARQMLREMLTGRSLLFRQADAVQGFGIPNGNAQSVGMMTKDGLVPIPLDESFRAGLTACGITDDPDPAKQ</sequence>
<dbReference type="AlphaFoldDB" id="A0A7X0JAL1"/>
<gene>
    <name evidence="2" type="ORF">F4693_000730</name>
</gene>
<organism evidence="2 3">
    <name type="scientific">Sphingomonas endophytica</name>
    <dbReference type="NCBI Taxonomy" id="869719"/>
    <lineage>
        <taxon>Bacteria</taxon>
        <taxon>Pseudomonadati</taxon>
        <taxon>Pseudomonadota</taxon>
        <taxon>Alphaproteobacteria</taxon>
        <taxon>Sphingomonadales</taxon>
        <taxon>Sphingomonadaceae</taxon>
        <taxon>Sphingomonas</taxon>
    </lineage>
</organism>
<feature type="domain" description="BURP" evidence="1">
    <location>
        <begin position="163"/>
        <end position="218"/>
    </location>
</feature>
<dbReference type="InterPro" id="IPR004873">
    <property type="entry name" value="BURP_dom"/>
</dbReference>
<dbReference type="EMBL" id="JACHBT010000003">
    <property type="protein sequence ID" value="MBB6503775.1"/>
    <property type="molecule type" value="Genomic_DNA"/>
</dbReference>
<reference evidence="2 3" key="1">
    <citation type="submission" date="2020-08" db="EMBL/GenBank/DDBJ databases">
        <title>The Agave Microbiome: Exploring the role of microbial communities in plant adaptations to desert environments.</title>
        <authorList>
            <person name="Partida-Martinez L.P."/>
        </authorList>
    </citation>
    <scope>NUCLEOTIDE SEQUENCE [LARGE SCALE GENOMIC DNA]</scope>
    <source>
        <strain evidence="2 3">AS3.13</strain>
    </source>
</reference>